<dbReference type="InterPro" id="IPR020991">
    <property type="entry name" value="Connector_podovirus"/>
</dbReference>
<evidence type="ECO:0000256" key="1">
    <source>
        <dbReference type="ARBA" id="ARBA00004328"/>
    </source>
</evidence>
<keyword evidence="2" id="KW-1188">Viral release from host cell</keyword>
<protein>
    <submittedName>
        <fullName evidence="6">Uncharacterized protein</fullName>
    </submittedName>
</protein>
<feature type="coiled-coil region" evidence="4">
    <location>
        <begin position="570"/>
        <end position="600"/>
    </location>
</feature>
<sequence>MPWQMPWNSSLPYKPRKWLNSRRRTRRHRNRQSTPKPAADTPLPKPSTNAPASTAASSPGVKHSANPMDYIKTSEALLDEMNSQSGEWNWLRRHIMPRTQAASEMEERPTPSSRRKHCTVAFESVHTFVGACMMYIIPAGQQWFKLKSGKKGKGKSSRYDDWFSKASEITHEELAKSNFYTVMHECLLDWALCGTGCVYSDTLPDGTLNFTYVPTGTYGGSEGRNKKPDTLARLFKLSPYQAVKQFGYNKLPQRIRDAYDDDKRRYTEKHQYLHIVLPRHTSDFGHDLINPLRMKYASVYIAWDADKVIINESGYNEFPYFVPRFLRYGEGFFGYAPGMSVKEEIEAILKLERVMDVLGEVAAFPRLLTLADQIGEIDMRAGGRTVIKPQAAQLNLPREWGTSGRYDIGKDRIQDKEEKIRQAYFIPFIRVISNVDRQMTATEVVARQEEQVTAITPAMTLFMTECNTLIHRIFSILFRQGKFPIEDMPDELVVRDQGGSENFEIKIPAVSYNGKISQAIERAQRNGGDYYIQNALAYTQATGDPSMIEIVDMRKYGRFLYESTGAPTDCLRKEKELEALDQQRAAAAQQQAQLEAMQGTAKAGRDIAVAQK</sequence>
<name>A0AAP8NJ43_9BACT</name>
<dbReference type="Pfam" id="PF12236">
    <property type="entry name" value="Head-tail_con"/>
    <property type="match status" value="1"/>
</dbReference>
<reference evidence="6 7" key="1">
    <citation type="journal article" date="2017" name="BMC Genomics">
        <title>Genome sequencing of 39 Akkermansia muciniphila isolates reveals its population structure, genomic and functional diverisity, and global distribution in mammalian gut microbiotas.</title>
        <authorList>
            <person name="Guo X."/>
            <person name="Li S."/>
            <person name="Zhang J."/>
            <person name="Wu F."/>
            <person name="Li X."/>
            <person name="Wu D."/>
            <person name="Zhang M."/>
            <person name="Ou Z."/>
            <person name="Jie Z."/>
            <person name="Yan Q."/>
            <person name="Li P."/>
            <person name="Yi J."/>
            <person name="Peng Y."/>
        </authorList>
    </citation>
    <scope>NUCLEOTIDE SEQUENCE [LARGE SCALE GENOMIC DNA]</scope>
    <source>
        <strain evidence="6 7">GP43</strain>
    </source>
</reference>
<comment type="subcellular location">
    <subcellularLocation>
        <location evidence="1">Virion</location>
    </subcellularLocation>
</comment>
<evidence type="ECO:0000313" key="7">
    <source>
        <dbReference type="Proteomes" id="UP000235914"/>
    </source>
</evidence>
<gene>
    <name evidence="6" type="ORF">CXU09_11685</name>
</gene>
<feature type="compositionally biased region" description="Basic residues" evidence="5">
    <location>
        <begin position="14"/>
        <end position="31"/>
    </location>
</feature>
<evidence type="ECO:0000313" key="6">
    <source>
        <dbReference type="EMBL" id="PNC53348.1"/>
    </source>
</evidence>
<proteinExistence type="predicted"/>
<dbReference type="Proteomes" id="UP000235914">
    <property type="component" value="Unassembled WGS sequence"/>
</dbReference>
<keyword evidence="3" id="KW-0231">Viral genome packaging</keyword>
<feature type="compositionally biased region" description="Low complexity" evidence="5">
    <location>
        <begin position="46"/>
        <end position="59"/>
    </location>
</feature>
<evidence type="ECO:0000256" key="2">
    <source>
        <dbReference type="ARBA" id="ARBA00022612"/>
    </source>
</evidence>
<evidence type="ECO:0000256" key="3">
    <source>
        <dbReference type="ARBA" id="ARBA00023219"/>
    </source>
</evidence>
<dbReference type="AlphaFoldDB" id="A0AAP8NJ43"/>
<feature type="region of interest" description="Disordered" evidence="5">
    <location>
        <begin position="1"/>
        <end position="66"/>
    </location>
</feature>
<keyword evidence="4" id="KW-0175">Coiled coil</keyword>
<dbReference type="EMBL" id="PJKN01000008">
    <property type="protein sequence ID" value="PNC53348.1"/>
    <property type="molecule type" value="Genomic_DNA"/>
</dbReference>
<evidence type="ECO:0000256" key="4">
    <source>
        <dbReference type="SAM" id="Coils"/>
    </source>
</evidence>
<evidence type="ECO:0000256" key="5">
    <source>
        <dbReference type="SAM" id="MobiDB-lite"/>
    </source>
</evidence>
<comment type="caution">
    <text evidence="6">The sequence shown here is derived from an EMBL/GenBank/DDBJ whole genome shotgun (WGS) entry which is preliminary data.</text>
</comment>
<accession>A0AAP8NJ43</accession>
<feature type="compositionally biased region" description="Polar residues" evidence="5">
    <location>
        <begin position="1"/>
        <end position="11"/>
    </location>
</feature>
<organism evidence="6 7">
    <name type="scientific">Akkermansia muciniphila</name>
    <dbReference type="NCBI Taxonomy" id="239935"/>
    <lineage>
        <taxon>Bacteria</taxon>
        <taxon>Pseudomonadati</taxon>
        <taxon>Verrucomicrobiota</taxon>
        <taxon>Verrucomicrobiia</taxon>
        <taxon>Verrucomicrobiales</taxon>
        <taxon>Akkermansiaceae</taxon>
        <taxon>Akkermansia</taxon>
    </lineage>
</organism>